<dbReference type="Pfam" id="PF05685">
    <property type="entry name" value="Uma2"/>
    <property type="match status" value="1"/>
</dbReference>
<evidence type="ECO:0000256" key="1">
    <source>
        <dbReference type="SAM" id="Coils"/>
    </source>
</evidence>
<dbReference type="EMBL" id="JAXBLV010000175">
    <property type="protein sequence ID" value="MDY3560109.1"/>
    <property type="molecule type" value="Genomic_DNA"/>
</dbReference>
<keyword evidence="3" id="KW-0255">Endonuclease</keyword>
<feature type="coiled-coil region" evidence="1">
    <location>
        <begin position="202"/>
        <end position="236"/>
    </location>
</feature>
<comment type="caution">
    <text evidence="3">The sequence shown here is derived from an EMBL/GenBank/DDBJ whole genome shotgun (WGS) entry which is preliminary data.</text>
</comment>
<gene>
    <name evidence="3" type="ORF">R5W23_001334</name>
</gene>
<organism evidence="3 4">
    <name type="scientific">Gemmata algarum</name>
    <dbReference type="NCBI Taxonomy" id="2975278"/>
    <lineage>
        <taxon>Bacteria</taxon>
        <taxon>Pseudomonadati</taxon>
        <taxon>Planctomycetota</taxon>
        <taxon>Planctomycetia</taxon>
        <taxon>Gemmatales</taxon>
        <taxon>Gemmataceae</taxon>
        <taxon>Gemmata</taxon>
    </lineage>
</organism>
<keyword evidence="1" id="KW-0175">Coiled coil</keyword>
<feature type="domain" description="Putative restriction endonuclease" evidence="2">
    <location>
        <begin position="38"/>
        <end position="175"/>
    </location>
</feature>
<accession>A0ABU5EXY5</accession>
<dbReference type="InterPro" id="IPR012296">
    <property type="entry name" value="Nuclease_put_TT1808"/>
</dbReference>
<sequence>MPADATQLELAYRYAAAAYRFAERRCHDDVAPARVAQRDITRWSLEIVRGARSAVQTFTNLLIQYPQNGTNEPGQIRPDNTVFVHPHPLAPGESYNTPLQPVGLFLVLEYVSKASARKDEEMSYAKYERELKVPYYLLFYPDADEFTLFRQGEKGYTSVVPNALGRCPIPELELEVGQLGRWVRYWFRGELLPLPGDLLKERDDARRQLDAERQARQAAEAELAKLREEWAKVKRQQPESDDAV</sequence>
<keyword evidence="3" id="KW-0378">Hydrolase</keyword>
<keyword evidence="4" id="KW-1185">Reference proteome</keyword>
<dbReference type="Proteomes" id="UP001272242">
    <property type="component" value="Unassembled WGS sequence"/>
</dbReference>
<dbReference type="RefSeq" id="WP_320686752.1">
    <property type="nucleotide sequence ID" value="NZ_JAXBLV010000175.1"/>
</dbReference>
<keyword evidence="3" id="KW-0540">Nuclease</keyword>
<evidence type="ECO:0000313" key="4">
    <source>
        <dbReference type="Proteomes" id="UP001272242"/>
    </source>
</evidence>
<name>A0ABU5EXY5_9BACT</name>
<evidence type="ECO:0000259" key="2">
    <source>
        <dbReference type="Pfam" id="PF05685"/>
    </source>
</evidence>
<proteinExistence type="predicted"/>
<reference evidence="4" key="1">
    <citation type="journal article" date="2023" name="Mar. Drugs">
        <title>Gemmata algarum, a Novel Planctomycete Isolated from an Algal Mat, Displays Antimicrobial Activity.</title>
        <authorList>
            <person name="Kumar G."/>
            <person name="Kallscheuer N."/>
            <person name="Kashif M."/>
            <person name="Ahamad S."/>
            <person name="Jagadeeshwari U."/>
            <person name="Pannikurungottu S."/>
            <person name="Haufschild T."/>
            <person name="Kabuu M."/>
            <person name="Sasikala C."/>
            <person name="Jogler C."/>
            <person name="Ramana C."/>
        </authorList>
    </citation>
    <scope>NUCLEOTIDE SEQUENCE [LARGE SCALE GENOMIC DNA]</scope>
    <source>
        <strain evidence="4">JC673</strain>
    </source>
</reference>
<dbReference type="PANTHER" id="PTHR33352:SF3">
    <property type="entry name" value="SLR1612 PROTEIN"/>
    <property type="match status" value="1"/>
</dbReference>
<dbReference type="InterPro" id="IPR008538">
    <property type="entry name" value="Uma2"/>
</dbReference>
<dbReference type="PANTHER" id="PTHR33352">
    <property type="entry name" value="SLR1095 PROTEIN"/>
    <property type="match status" value="1"/>
</dbReference>
<evidence type="ECO:0000313" key="3">
    <source>
        <dbReference type="EMBL" id="MDY3560109.1"/>
    </source>
</evidence>
<dbReference type="Gene3D" id="3.90.1570.10">
    <property type="entry name" value="tt1808, chain A"/>
    <property type="match status" value="1"/>
</dbReference>
<dbReference type="GO" id="GO:0004519">
    <property type="term" value="F:endonuclease activity"/>
    <property type="evidence" value="ECO:0007669"/>
    <property type="project" value="UniProtKB-KW"/>
</dbReference>
<protein>
    <submittedName>
        <fullName evidence="3">Uma2 family endonuclease</fullName>
    </submittedName>
</protein>